<gene>
    <name evidence="3" type="ORF">ENK44_10405</name>
</gene>
<protein>
    <recommendedName>
        <fullName evidence="4">Tetratricopeptide repeat protein</fullName>
    </recommendedName>
</protein>
<proteinExistence type="predicted"/>
<dbReference type="EMBL" id="DRQG01000097">
    <property type="protein sequence ID" value="HGY56106.1"/>
    <property type="molecule type" value="Genomic_DNA"/>
</dbReference>
<feature type="chain" id="PRO_5031539645" description="Tetratricopeptide repeat protein" evidence="2">
    <location>
        <begin position="22"/>
        <end position="494"/>
    </location>
</feature>
<comment type="caution">
    <text evidence="3">The sequence shown here is derived from an EMBL/GenBank/DDBJ whole genome shotgun (WGS) entry which is preliminary data.</text>
</comment>
<evidence type="ECO:0000313" key="3">
    <source>
        <dbReference type="EMBL" id="HGY56106.1"/>
    </source>
</evidence>
<evidence type="ECO:0008006" key="4">
    <source>
        <dbReference type="Google" id="ProtNLM"/>
    </source>
</evidence>
<evidence type="ECO:0000256" key="1">
    <source>
        <dbReference type="SAM" id="Coils"/>
    </source>
</evidence>
<feature type="signal peptide" evidence="2">
    <location>
        <begin position="1"/>
        <end position="21"/>
    </location>
</feature>
<evidence type="ECO:0000256" key="2">
    <source>
        <dbReference type="SAM" id="SignalP"/>
    </source>
</evidence>
<name>A0A7V4U171_CALAY</name>
<feature type="coiled-coil region" evidence="1">
    <location>
        <begin position="259"/>
        <end position="305"/>
    </location>
</feature>
<keyword evidence="2" id="KW-0732">Signal</keyword>
<dbReference type="AlphaFoldDB" id="A0A7V4U171"/>
<organism evidence="3">
    <name type="scientific">Caldithrix abyssi</name>
    <dbReference type="NCBI Taxonomy" id="187145"/>
    <lineage>
        <taxon>Bacteria</taxon>
        <taxon>Pseudomonadati</taxon>
        <taxon>Calditrichota</taxon>
        <taxon>Calditrichia</taxon>
        <taxon>Calditrichales</taxon>
        <taxon>Calditrichaceae</taxon>
        <taxon>Caldithrix</taxon>
    </lineage>
</organism>
<reference evidence="3" key="1">
    <citation type="journal article" date="2020" name="mSystems">
        <title>Genome- and Community-Level Interaction Insights into Carbon Utilization and Element Cycling Functions of Hydrothermarchaeota in Hydrothermal Sediment.</title>
        <authorList>
            <person name="Zhou Z."/>
            <person name="Liu Y."/>
            <person name="Xu W."/>
            <person name="Pan J."/>
            <person name="Luo Z.H."/>
            <person name="Li M."/>
        </authorList>
    </citation>
    <scope>NUCLEOTIDE SEQUENCE [LARGE SCALE GENOMIC DNA]</scope>
    <source>
        <strain evidence="3">HyVt-577</strain>
    </source>
</reference>
<sequence>MKHNILKIALVILTLVSFSEAQSLAELKNLLERLDRKIKTVEQLAVRYQNDKAIELVKQARKNFREAISYLQQGKFNRAKMAYVRSLKQAEWAAQIVLYKPAARANQKLNELMRRAERAVNLSGNEDARYMLNKARAFQRKAELAFKQEKYIESQQYYRLSTYFANKVLDMVSIGKRPAVPTDFEQYYKSLMSLYKSIPHYEGNREYEGILRKVRSFMDKARELYEKEDTRQAFMYLQICERMLHRAVDLSQSTTTGRKEQIRANLESLQRYVNGIEQTLGKTENKNAERLLKKANQYLRGAMRDFEKGDYVSAQNKTMLIQRMASKALRYTTTDGSGASANIRLNARIEEAEKLLQLRREQLGEDRSGSAEYLLDQASKLIEGSRIAYENGKTNESFKKLQLALRLMNQSKSLAKAGSVYDPDNLLKRYNRLSDTLTSLEDQTDIQNDSAVAVLRRLLNKAKENLDSGNLVVAAHLISIVENQMDFILKDAIK</sequence>
<accession>A0A7V4U171</accession>
<dbReference type="Proteomes" id="UP000885779">
    <property type="component" value="Unassembled WGS sequence"/>
</dbReference>
<keyword evidence="1" id="KW-0175">Coiled coil</keyword>
<feature type="coiled-coil region" evidence="1">
    <location>
        <begin position="24"/>
        <end position="51"/>
    </location>
</feature>